<evidence type="ECO:0008006" key="4">
    <source>
        <dbReference type="Google" id="ProtNLM"/>
    </source>
</evidence>
<keyword evidence="3" id="KW-1185">Reference proteome</keyword>
<evidence type="ECO:0000313" key="3">
    <source>
        <dbReference type="Proteomes" id="UP001075354"/>
    </source>
</evidence>
<sequence>MSSRVIRKLHGEKDIGSGIPRASSAADGDSDAEDTAVTFTGERKKKANINPFDLLLDQSDSPSGSEGQAEENHETEASIALVNVKGQDVGKRKKKKKKKKATKQQQNTRSSEDNVEDDEVERSVKEVNRILGEVAPATSANYDHNLVLFGTRKSSLGIEHKHLNPSNELKRIFGSKIIQAEIRKKRNQRVRTLKSTWLVSAKENWPQIGKQGLTMKLLEIKDGISYFTLDHNSAYQAVEIKFLDAVESLRPDNIVVGLAAVINMHPYHVNSLLQLSDICRLSEDLAMAAELVERALFALECAFHPSFNVALGTCRVDYKRQQNRSLYVALFKHILFVGGRACYRTALEFCKLLLALDPEEDPLAIVLAIDFYALRAREYQWLVEFFEEWEPRRNLSQLPNFAFSVALAHFQISQAANGSGDTSLADQMLQDALIMFPGALQQLLDKCSVVVDSKMSSHPYFTLDSTKNQSEALGQLIQLYVIQSYHVWKEPELLPWLQRNAHIVLERASANDPVIIEAERKRGIRYVGTPPRNILRYIFLCDRKDLTPIGLPANQLGPIMSLDPLPPSDSVDLYTRPQRSRLTIETNVFTNFFRSLLPHFNLEEAEAAAAADADLLQEEVQDDGGVLNDVTARVRTLMESVRDLMASITHDSDANESEGDETDEHDA</sequence>
<feature type="region of interest" description="Disordered" evidence="1">
    <location>
        <begin position="647"/>
        <end position="667"/>
    </location>
</feature>
<reference evidence="2" key="1">
    <citation type="submission" date="2022-12" db="EMBL/GenBank/DDBJ databases">
        <title>Chromosome-level genome assembly of the bean flower thrips Megalurothrips usitatus.</title>
        <authorList>
            <person name="Ma L."/>
            <person name="Liu Q."/>
            <person name="Li H."/>
            <person name="Cai W."/>
        </authorList>
    </citation>
    <scope>NUCLEOTIDE SEQUENCE</scope>
    <source>
        <strain evidence="2">Cailab_2022a</strain>
    </source>
</reference>
<dbReference type="GO" id="GO:1990112">
    <property type="term" value="C:RQC complex"/>
    <property type="evidence" value="ECO:0007669"/>
    <property type="project" value="TreeGrafter"/>
</dbReference>
<protein>
    <recommendedName>
        <fullName evidence="4">Transcription factor 25</fullName>
    </recommendedName>
</protein>
<evidence type="ECO:0000256" key="1">
    <source>
        <dbReference type="SAM" id="MobiDB-lite"/>
    </source>
</evidence>
<proteinExistence type="predicted"/>
<name>A0AAV7XJW9_9NEOP</name>
<evidence type="ECO:0000313" key="2">
    <source>
        <dbReference type="EMBL" id="KAJ1525380.1"/>
    </source>
</evidence>
<feature type="compositionally biased region" description="Acidic residues" evidence="1">
    <location>
        <begin position="654"/>
        <end position="667"/>
    </location>
</feature>
<dbReference type="Pfam" id="PF04910">
    <property type="entry name" value="Tcf25"/>
    <property type="match status" value="1"/>
</dbReference>
<dbReference type="PANTHER" id="PTHR22684">
    <property type="entry name" value="NULP1-RELATED"/>
    <property type="match status" value="1"/>
</dbReference>
<gene>
    <name evidence="2" type="ORF">ONE63_010195</name>
</gene>
<dbReference type="EMBL" id="JAPTSV010000008">
    <property type="protein sequence ID" value="KAJ1525380.1"/>
    <property type="molecule type" value="Genomic_DNA"/>
</dbReference>
<dbReference type="PANTHER" id="PTHR22684:SF0">
    <property type="entry name" value="RIBOSOME QUALITY CONTROL COMPLEX SUBUNIT TCF25"/>
    <property type="match status" value="1"/>
</dbReference>
<dbReference type="AlphaFoldDB" id="A0AAV7XJW9"/>
<accession>A0AAV7XJW9</accession>
<feature type="region of interest" description="Disordered" evidence="1">
    <location>
        <begin position="1"/>
        <end position="121"/>
    </location>
</feature>
<dbReference type="InterPro" id="IPR006994">
    <property type="entry name" value="TCF25/Rqc1"/>
</dbReference>
<dbReference type="Proteomes" id="UP001075354">
    <property type="component" value="Chromosome 8"/>
</dbReference>
<comment type="caution">
    <text evidence="2">The sequence shown here is derived from an EMBL/GenBank/DDBJ whole genome shotgun (WGS) entry which is preliminary data.</text>
</comment>
<feature type="compositionally biased region" description="Basic residues" evidence="1">
    <location>
        <begin position="91"/>
        <end position="102"/>
    </location>
</feature>
<organism evidence="2 3">
    <name type="scientific">Megalurothrips usitatus</name>
    <name type="common">bean blossom thrips</name>
    <dbReference type="NCBI Taxonomy" id="439358"/>
    <lineage>
        <taxon>Eukaryota</taxon>
        <taxon>Metazoa</taxon>
        <taxon>Ecdysozoa</taxon>
        <taxon>Arthropoda</taxon>
        <taxon>Hexapoda</taxon>
        <taxon>Insecta</taxon>
        <taxon>Pterygota</taxon>
        <taxon>Neoptera</taxon>
        <taxon>Paraneoptera</taxon>
        <taxon>Thysanoptera</taxon>
        <taxon>Terebrantia</taxon>
        <taxon>Thripoidea</taxon>
        <taxon>Thripidae</taxon>
        <taxon>Megalurothrips</taxon>
    </lineage>
</organism>